<organism evidence="3 4">
    <name type="scientific">Cladophialophora chaetospira</name>
    <dbReference type="NCBI Taxonomy" id="386627"/>
    <lineage>
        <taxon>Eukaryota</taxon>
        <taxon>Fungi</taxon>
        <taxon>Dikarya</taxon>
        <taxon>Ascomycota</taxon>
        <taxon>Pezizomycotina</taxon>
        <taxon>Eurotiomycetes</taxon>
        <taxon>Chaetothyriomycetidae</taxon>
        <taxon>Chaetothyriales</taxon>
        <taxon>Herpotrichiellaceae</taxon>
        <taxon>Cladophialophora</taxon>
    </lineage>
</organism>
<evidence type="ECO:0000256" key="2">
    <source>
        <dbReference type="SAM" id="MobiDB-lite"/>
    </source>
</evidence>
<feature type="region of interest" description="Disordered" evidence="2">
    <location>
        <begin position="223"/>
        <end position="375"/>
    </location>
</feature>
<comment type="caution">
    <text evidence="3">The sequence shown here is derived from an EMBL/GenBank/DDBJ whole genome shotgun (WGS) entry which is preliminary data.</text>
</comment>
<evidence type="ECO:0000313" key="3">
    <source>
        <dbReference type="EMBL" id="KAJ9617201.1"/>
    </source>
</evidence>
<feature type="coiled-coil region" evidence="1">
    <location>
        <begin position="34"/>
        <end position="61"/>
    </location>
</feature>
<proteinExistence type="predicted"/>
<feature type="compositionally biased region" description="Basic and acidic residues" evidence="2">
    <location>
        <begin position="351"/>
        <end position="367"/>
    </location>
</feature>
<dbReference type="Proteomes" id="UP001172673">
    <property type="component" value="Unassembled WGS sequence"/>
</dbReference>
<feature type="compositionally biased region" description="Acidic residues" evidence="2">
    <location>
        <begin position="232"/>
        <end position="251"/>
    </location>
</feature>
<evidence type="ECO:0000313" key="4">
    <source>
        <dbReference type="Proteomes" id="UP001172673"/>
    </source>
</evidence>
<evidence type="ECO:0000256" key="1">
    <source>
        <dbReference type="SAM" id="Coils"/>
    </source>
</evidence>
<feature type="compositionally biased region" description="Basic and acidic residues" evidence="2">
    <location>
        <begin position="252"/>
        <end position="266"/>
    </location>
</feature>
<sequence length="414" mass="46371">MFGRAIPPAMDPILKVIMEDEPVSTTPRQVFHQADELFQQAAALRKDADDLQERVKFMYERADTLTTTAEGLQEIALQDRDAMQERWNYGLRKGQEDLTIYVSEPDNATRFNEMQMRIEDGMVNAHDMGAFADGIEDFLDSRREERSTAPEPEIPALSEEPALLENLLKSQRAGSRDLKRKVPTNYEDGAGAIEYGIQYGIGKQIKRMKHDQQSYEVTLVNDEDARFKMDGPEEYTNDSEEATTEVDESSDEGSRSADEEGYDQRHVLAGATESSDENESSSSTSDNTHTTDEACGLLDDNPSLISDAQSSESGGSSVSNPTSASSSSADSVHTSVAQKAKGYPGISSKAMQEDKTMEVAPQNDRKSRTTGKRRITMAADQETPKLKIRPASFWRKQGYIWDEQRLQWWHPDRL</sequence>
<dbReference type="AlphaFoldDB" id="A0AA39CRH4"/>
<accession>A0AA39CRH4</accession>
<name>A0AA39CRH4_9EURO</name>
<dbReference type="EMBL" id="JAPDRK010000001">
    <property type="protein sequence ID" value="KAJ9617201.1"/>
    <property type="molecule type" value="Genomic_DNA"/>
</dbReference>
<feature type="compositionally biased region" description="Low complexity" evidence="2">
    <location>
        <begin position="306"/>
        <end position="337"/>
    </location>
</feature>
<reference evidence="3" key="1">
    <citation type="submission" date="2022-10" db="EMBL/GenBank/DDBJ databases">
        <title>Culturing micro-colonial fungi from biological soil crusts in the Mojave desert and describing Neophaeococcomyces mojavensis, and introducing the new genera and species Taxawa tesnikishii.</title>
        <authorList>
            <person name="Kurbessoian T."/>
            <person name="Stajich J.E."/>
        </authorList>
    </citation>
    <scope>NUCLEOTIDE SEQUENCE</scope>
    <source>
        <strain evidence="3">TK_41</strain>
    </source>
</reference>
<gene>
    <name evidence="3" type="ORF">H2200_000922</name>
</gene>
<protein>
    <submittedName>
        <fullName evidence="3">Uncharacterized protein</fullName>
    </submittedName>
</protein>
<keyword evidence="4" id="KW-1185">Reference proteome</keyword>
<keyword evidence="1" id="KW-0175">Coiled coil</keyword>